<proteinExistence type="predicted"/>
<evidence type="ECO:0000256" key="1">
    <source>
        <dbReference type="SAM" id="SignalP"/>
    </source>
</evidence>
<dbReference type="EMBL" id="JAPJZI010000001">
    <property type="protein sequence ID" value="MDA5398757.1"/>
    <property type="molecule type" value="Genomic_DNA"/>
</dbReference>
<feature type="signal peptide" evidence="1">
    <location>
        <begin position="1"/>
        <end position="29"/>
    </location>
</feature>
<dbReference type="AlphaFoldDB" id="A0A9X3UGN6"/>
<dbReference type="Proteomes" id="UP001151234">
    <property type="component" value="Unassembled WGS sequence"/>
</dbReference>
<name>A0A9X3UGN6_9HYPH</name>
<keyword evidence="1" id="KW-0732">Signal</keyword>
<gene>
    <name evidence="2" type="ORF">OQ273_09275</name>
</gene>
<keyword evidence="3" id="KW-1185">Reference proteome</keyword>
<sequence>MIGTRFGRLPCLAVIAACAFFVATGSVRSANPLMTNTIPSCGLADERFEALLVSLQLRRVWKGAHDRHAGELELLVGRDGTWFLFNIARDRQGRKLACLVARGMQSREWFGRPV</sequence>
<dbReference type="RefSeq" id="WP_267990161.1">
    <property type="nucleotide sequence ID" value="NZ_JAPJZI010000001.1"/>
</dbReference>
<feature type="chain" id="PRO_5040776112" evidence="1">
    <location>
        <begin position="30"/>
        <end position="114"/>
    </location>
</feature>
<accession>A0A9X3UGN6</accession>
<protein>
    <submittedName>
        <fullName evidence="2">Uncharacterized protein</fullName>
    </submittedName>
</protein>
<comment type="caution">
    <text evidence="2">The sequence shown here is derived from an EMBL/GenBank/DDBJ whole genome shotgun (WGS) entry which is preliminary data.</text>
</comment>
<organism evidence="2 3">
    <name type="scientific">Hoeflea prorocentri</name>
    <dbReference type="NCBI Taxonomy" id="1922333"/>
    <lineage>
        <taxon>Bacteria</taxon>
        <taxon>Pseudomonadati</taxon>
        <taxon>Pseudomonadota</taxon>
        <taxon>Alphaproteobacteria</taxon>
        <taxon>Hyphomicrobiales</taxon>
        <taxon>Rhizobiaceae</taxon>
        <taxon>Hoeflea</taxon>
    </lineage>
</organism>
<evidence type="ECO:0000313" key="3">
    <source>
        <dbReference type="Proteomes" id="UP001151234"/>
    </source>
</evidence>
<evidence type="ECO:0000313" key="2">
    <source>
        <dbReference type="EMBL" id="MDA5398757.1"/>
    </source>
</evidence>
<reference evidence="2" key="1">
    <citation type="submission" date="2022-11" db="EMBL/GenBank/DDBJ databases">
        <title>Draft genome sequence of Hoeflea poritis E7-10 and Hoeflea prorocentri PM5-8, separated from scleractinian coral Porites lutea and marine dinoflagellate.</title>
        <authorList>
            <person name="Zhang G."/>
            <person name="Wei Q."/>
            <person name="Cai L."/>
        </authorList>
    </citation>
    <scope>NUCLEOTIDE SEQUENCE</scope>
    <source>
        <strain evidence="2">PM5-8</strain>
    </source>
</reference>